<evidence type="ECO:0000256" key="1">
    <source>
        <dbReference type="SAM" id="Phobius"/>
    </source>
</evidence>
<dbReference type="EMBL" id="JBBJCI010000204">
    <property type="protein sequence ID" value="KAK7241240.1"/>
    <property type="molecule type" value="Genomic_DNA"/>
</dbReference>
<name>A0ABR1FYQ5_AURAN</name>
<keyword evidence="1" id="KW-0472">Membrane</keyword>
<organism evidence="2 3">
    <name type="scientific">Aureococcus anophagefferens</name>
    <name type="common">Harmful bloom alga</name>
    <dbReference type="NCBI Taxonomy" id="44056"/>
    <lineage>
        <taxon>Eukaryota</taxon>
        <taxon>Sar</taxon>
        <taxon>Stramenopiles</taxon>
        <taxon>Ochrophyta</taxon>
        <taxon>Pelagophyceae</taxon>
        <taxon>Pelagomonadales</taxon>
        <taxon>Pelagomonadaceae</taxon>
        <taxon>Aureococcus</taxon>
    </lineage>
</organism>
<feature type="transmembrane region" description="Helical" evidence="1">
    <location>
        <begin position="298"/>
        <end position="320"/>
    </location>
</feature>
<dbReference type="Proteomes" id="UP001363151">
    <property type="component" value="Unassembled WGS sequence"/>
</dbReference>
<keyword evidence="1" id="KW-0812">Transmembrane</keyword>
<evidence type="ECO:0000313" key="3">
    <source>
        <dbReference type="Proteomes" id="UP001363151"/>
    </source>
</evidence>
<evidence type="ECO:0000313" key="2">
    <source>
        <dbReference type="EMBL" id="KAK7241240.1"/>
    </source>
</evidence>
<keyword evidence="1" id="KW-1133">Transmembrane helix</keyword>
<comment type="caution">
    <text evidence="2">The sequence shown here is derived from an EMBL/GenBank/DDBJ whole genome shotgun (WGS) entry which is preliminary data.</text>
</comment>
<reference evidence="2 3" key="1">
    <citation type="submission" date="2024-03" db="EMBL/GenBank/DDBJ databases">
        <title>Aureococcus anophagefferens CCMP1851 and Kratosvirus quantuckense: Draft genome of a second virus-susceptible host strain in the model system.</title>
        <authorList>
            <person name="Chase E."/>
            <person name="Truchon A.R."/>
            <person name="Schepens W."/>
            <person name="Wilhelm S.W."/>
        </authorList>
    </citation>
    <scope>NUCLEOTIDE SEQUENCE [LARGE SCALE GENOMIC DNA]</scope>
    <source>
        <strain evidence="2 3">CCMP1851</strain>
    </source>
</reference>
<accession>A0ABR1FYQ5</accession>
<protein>
    <submittedName>
        <fullName evidence="2">Uncharacterized protein</fullName>
    </submittedName>
</protein>
<keyword evidence="3" id="KW-1185">Reference proteome</keyword>
<sequence length="362" mass="39860">MAPLSVRTLFCSATDTHDFFCNGIDEELGRHNSPVDHTNGQHVSYSAHVLDIEPLEGGAFRIVVPPGTRPGQNLRVQSPNGGPMFNVVLPADSEPGCKLTVCPPVPSDLVTVTASLYEKPAPPVKKQEEIQLDEIRDRGIANQEKVFRVAATVAYCLLFLSLVLIGSGIPYAVVGSQMGTAFRYLGKSCNVTDLDYRGSELSLFDSSERYDTWKYTVATRSLDDVPTTYASEVIRVERPGGDRHSKIRAGDVRKCWAPRGGDRRNDLPGILWHGFNCGNKYCLKLEQPAREAAYVRDLGIYFVCFGVIGVVLGCMFDGVAAEALQAKDALSNATSKNQVRWLRPSVAFRKSSISHRQAWQKH</sequence>
<proteinExistence type="predicted"/>
<gene>
    <name evidence="2" type="ORF">SO694_00051252</name>
</gene>
<feature type="transmembrane region" description="Helical" evidence="1">
    <location>
        <begin position="146"/>
        <end position="173"/>
    </location>
</feature>